<keyword evidence="3" id="KW-0808">Transferase</keyword>
<feature type="domain" description="7,8-dihydro-6-hydroxymethylpterin-pyrophosphokinase" evidence="8">
    <location>
        <begin position="5"/>
        <end position="130"/>
    </location>
</feature>
<evidence type="ECO:0000256" key="2">
    <source>
        <dbReference type="ARBA" id="ARBA00013253"/>
    </source>
</evidence>
<dbReference type="GO" id="GO:0016301">
    <property type="term" value="F:kinase activity"/>
    <property type="evidence" value="ECO:0007669"/>
    <property type="project" value="UniProtKB-KW"/>
</dbReference>
<dbReference type="EC" id="2.7.6.3" evidence="2"/>
<evidence type="ECO:0000256" key="4">
    <source>
        <dbReference type="ARBA" id="ARBA00022741"/>
    </source>
</evidence>
<evidence type="ECO:0000256" key="6">
    <source>
        <dbReference type="ARBA" id="ARBA00022840"/>
    </source>
</evidence>
<reference evidence="9 10" key="1">
    <citation type="submission" date="2018-10" db="EMBL/GenBank/DDBJ databases">
        <title>Genomic Encyclopedia of Type Strains, Phase IV (KMG-IV): sequencing the most valuable type-strain genomes for metagenomic binning, comparative biology and taxonomic classification.</title>
        <authorList>
            <person name="Goeker M."/>
        </authorList>
    </citation>
    <scope>NUCLEOTIDE SEQUENCE [LARGE SCALE GENOMIC DNA]</scope>
    <source>
        <strain evidence="9 10">DSM 25080</strain>
    </source>
</reference>
<proteinExistence type="predicted"/>
<dbReference type="GO" id="GO:0046656">
    <property type="term" value="P:folic acid biosynthetic process"/>
    <property type="evidence" value="ECO:0007669"/>
    <property type="project" value="UniProtKB-KW"/>
</dbReference>
<dbReference type="RefSeq" id="WP_121876815.1">
    <property type="nucleotide sequence ID" value="NZ_REFJ01000003.1"/>
</dbReference>
<dbReference type="InterPro" id="IPR035907">
    <property type="entry name" value="Hppk_sf"/>
</dbReference>
<keyword evidence="5 9" id="KW-0418">Kinase</keyword>
<comment type="pathway">
    <text evidence="1">Cofactor biosynthesis; tetrahydrofolate biosynthesis; 2-amino-4-hydroxy-6-hydroxymethyl-7,8-dihydropteridine diphosphate from 7,8-dihydroneopterin triphosphate: step 4/4.</text>
</comment>
<dbReference type="GO" id="GO:0005524">
    <property type="term" value="F:ATP binding"/>
    <property type="evidence" value="ECO:0007669"/>
    <property type="project" value="UniProtKB-KW"/>
</dbReference>
<evidence type="ECO:0000256" key="5">
    <source>
        <dbReference type="ARBA" id="ARBA00022777"/>
    </source>
</evidence>
<evidence type="ECO:0000256" key="7">
    <source>
        <dbReference type="ARBA" id="ARBA00022909"/>
    </source>
</evidence>
<protein>
    <recommendedName>
        <fullName evidence="2">2-amino-4-hydroxy-6-hydroxymethyldihydropteridine diphosphokinase</fullName>
        <ecNumber evidence="2">2.7.6.3</ecNumber>
    </recommendedName>
</protein>
<keyword evidence="10" id="KW-1185">Reference proteome</keyword>
<dbReference type="EMBL" id="REFJ01000003">
    <property type="protein sequence ID" value="RMA80134.1"/>
    <property type="molecule type" value="Genomic_DNA"/>
</dbReference>
<dbReference type="PANTHER" id="PTHR43071">
    <property type="entry name" value="2-AMINO-4-HYDROXY-6-HYDROXYMETHYLDIHYDROPTERIDINE PYROPHOSPHOKINASE"/>
    <property type="match status" value="1"/>
</dbReference>
<dbReference type="InterPro" id="IPR000550">
    <property type="entry name" value="Hppk"/>
</dbReference>
<dbReference type="GO" id="GO:0046654">
    <property type="term" value="P:tetrahydrofolate biosynthetic process"/>
    <property type="evidence" value="ECO:0007669"/>
    <property type="project" value="UniProtKB-UniPathway"/>
</dbReference>
<evidence type="ECO:0000313" key="10">
    <source>
        <dbReference type="Proteomes" id="UP000267187"/>
    </source>
</evidence>
<comment type="caution">
    <text evidence="9">The sequence shown here is derived from an EMBL/GenBank/DDBJ whole genome shotgun (WGS) entry which is preliminary data.</text>
</comment>
<dbReference type="PANTHER" id="PTHR43071:SF2">
    <property type="entry name" value="2-AMINO-4-HYDROXY-6-HYDROXYMETHYLDIHYDROPTERIDINE PYROPHOSPHOKINASE"/>
    <property type="match status" value="1"/>
</dbReference>
<keyword evidence="4" id="KW-0547">Nucleotide-binding</keyword>
<accession>A0A3M0A764</accession>
<name>A0A3M0A764_9GAMM</name>
<dbReference type="SUPFAM" id="SSF55083">
    <property type="entry name" value="6-hydroxymethyl-7,8-dihydropterin pyrophosphokinase, HPPK"/>
    <property type="match status" value="1"/>
</dbReference>
<sequence length="172" mass="19357">MRVVYLGFGSNTQREFFLAKGLRLLQEQVELVSVSPVYRSDSVGFNGAAFFNFCVSINTSKSVSHLKAILKRIEDICGRDRKAPKYSGRTLDIDILYVEGEVGEVDGVQLPRQEVSLNAFVLKPLVDIAPQLMDPRDGSYFRDQWSDYDKTRQPLIEVSADFLGITASTIER</sequence>
<organism evidence="9 10">
    <name type="scientific">Umboniibacter marinipuniceus</name>
    <dbReference type="NCBI Taxonomy" id="569599"/>
    <lineage>
        <taxon>Bacteria</taxon>
        <taxon>Pseudomonadati</taxon>
        <taxon>Pseudomonadota</taxon>
        <taxon>Gammaproteobacteria</taxon>
        <taxon>Cellvibrionales</taxon>
        <taxon>Cellvibrionaceae</taxon>
        <taxon>Umboniibacter</taxon>
    </lineage>
</organism>
<keyword evidence="6" id="KW-0067">ATP-binding</keyword>
<gene>
    <name evidence="9" type="ORF">DFR27_1496</name>
</gene>
<dbReference type="Pfam" id="PF01288">
    <property type="entry name" value="HPPK"/>
    <property type="match status" value="1"/>
</dbReference>
<evidence type="ECO:0000313" key="9">
    <source>
        <dbReference type="EMBL" id="RMA80134.1"/>
    </source>
</evidence>
<evidence type="ECO:0000256" key="3">
    <source>
        <dbReference type="ARBA" id="ARBA00022679"/>
    </source>
</evidence>
<evidence type="ECO:0000259" key="8">
    <source>
        <dbReference type="Pfam" id="PF01288"/>
    </source>
</evidence>
<dbReference type="NCBIfam" id="TIGR01498">
    <property type="entry name" value="folK"/>
    <property type="match status" value="1"/>
</dbReference>
<dbReference type="OrthoDB" id="9790168at2"/>
<evidence type="ECO:0000256" key="1">
    <source>
        <dbReference type="ARBA" id="ARBA00005051"/>
    </source>
</evidence>
<dbReference type="Gene3D" id="3.30.70.560">
    <property type="entry name" value="7,8-Dihydro-6-hydroxymethylpterin-pyrophosphokinase HPPK"/>
    <property type="match status" value="1"/>
</dbReference>
<keyword evidence="7" id="KW-0289">Folate biosynthesis</keyword>
<dbReference type="CDD" id="cd00483">
    <property type="entry name" value="HPPK"/>
    <property type="match status" value="1"/>
</dbReference>
<dbReference type="GO" id="GO:0003848">
    <property type="term" value="F:2-amino-4-hydroxy-6-hydroxymethyldihydropteridine diphosphokinase activity"/>
    <property type="evidence" value="ECO:0007669"/>
    <property type="project" value="UniProtKB-EC"/>
</dbReference>
<dbReference type="Proteomes" id="UP000267187">
    <property type="component" value="Unassembled WGS sequence"/>
</dbReference>
<dbReference type="AlphaFoldDB" id="A0A3M0A764"/>
<dbReference type="UniPathway" id="UPA00077">
    <property type="reaction ID" value="UER00155"/>
</dbReference>